<dbReference type="Gene3D" id="3.40.710.10">
    <property type="entry name" value="DD-peptidase/beta-lactamase superfamily"/>
    <property type="match status" value="1"/>
</dbReference>
<dbReference type="InterPro" id="IPR012338">
    <property type="entry name" value="Beta-lactam/transpept-like"/>
</dbReference>
<comment type="caution">
    <text evidence="9">The sequence shown here is derived from an EMBL/GenBank/DDBJ whole genome shotgun (WGS) entry which is preliminary data.</text>
</comment>
<dbReference type="InterPro" id="IPR002137">
    <property type="entry name" value="Beta-lactam_class-D_AS"/>
</dbReference>
<dbReference type="Pfam" id="PF00905">
    <property type="entry name" value="Transpeptidase"/>
    <property type="match status" value="1"/>
</dbReference>
<evidence type="ECO:0000256" key="2">
    <source>
        <dbReference type="ARBA" id="ARBA00007898"/>
    </source>
</evidence>
<protein>
    <recommendedName>
        <fullName evidence="3 7">Beta-lactamase</fullName>
        <ecNumber evidence="3 7">3.5.2.6</ecNumber>
    </recommendedName>
</protein>
<dbReference type="EMBL" id="JAVDDT010000014">
    <property type="protein sequence ID" value="MDQ2070910.1"/>
    <property type="molecule type" value="Genomic_DNA"/>
</dbReference>
<name>A0ABU0WA49_9GAMM</name>
<evidence type="ECO:0000256" key="1">
    <source>
        <dbReference type="ARBA" id="ARBA00001526"/>
    </source>
</evidence>
<keyword evidence="4" id="KW-0732">Signal</keyword>
<organism evidence="9 10">
    <name type="scientific">Natronospira bacteriovora</name>
    <dbReference type="NCBI Taxonomy" id="3069753"/>
    <lineage>
        <taxon>Bacteria</taxon>
        <taxon>Pseudomonadati</taxon>
        <taxon>Pseudomonadota</taxon>
        <taxon>Gammaproteobacteria</taxon>
        <taxon>Natronospirales</taxon>
        <taxon>Natronospiraceae</taxon>
        <taxon>Natronospira</taxon>
    </lineage>
</organism>
<reference evidence="9 10" key="1">
    <citation type="submission" date="2023-08" db="EMBL/GenBank/DDBJ databases">
        <title>Whole-genome sequencing of halo(alkali)philic microorganisms from hypersaline lakes.</title>
        <authorList>
            <person name="Sorokin D.Y."/>
            <person name="Abbas B."/>
            <person name="Merkel A.Y."/>
        </authorList>
    </citation>
    <scope>NUCLEOTIDE SEQUENCE [LARGE SCALE GENOMIC DNA]</scope>
    <source>
        <strain evidence="9 10">AB-CW4</strain>
    </source>
</reference>
<evidence type="ECO:0000256" key="3">
    <source>
        <dbReference type="ARBA" id="ARBA00012865"/>
    </source>
</evidence>
<comment type="similarity">
    <text evidence="2 7">Belongs to the class-D beta-lactamase family.</text>
</comment>
<dbReference type="GO" id="GO:0008800">
    <property type="term" value="F:beta-lactamase activity"/>
    <property type="evidence" value="ECO:0007669"/>
    <property type="project" value="UniProtKB-EC"/>
</dbReference>
<keyword evidence="5 7" id="KW-0378">Hydrolase</keyword>
<gene>
    <name evidence="9" type="primary">blaOXA</name>
    <name evidence="9" type="ORF">RBH19_13620</name>
</gene>
<comment type="catalytic activity">
    <reaction evidence="1 7">
        <text>a beta-lactam + H2O = a substituted beta-amino acid</text>
        <dbReference type="Rhea" id="RHEA:20401"/>
        <dbReference type="ChEBI" id="CHEBI:15377"/>
        <dbReference type="ChEBI" id="CHEBI:35627"/>
        <dbReference type="ChEBI" id="CHEBI:140347"/>
        <dbReference type="EC" id="3.5.2.6"/>
    </reaction>
</comment>
<keyword evidence="6 7" id="KW-0046">Antibiotic resistance</keyword>
<dbReference type="SUPFAM" id="SSF56601">
    <property type="entry name" value="beta-lactamase/transpeptidase-like"/>
    <property type="match status" value="1"/>
</dbReference>
<evidence type="ECO:0000259" key="8">
    <source>
        <dbReference type="Pfam" id="PF00905"/>
    </source>
</evidence>
<feature type="domain" description="Penicillin-binding protein transpeptidase" evidence="8">
    <location>
        <begin position="68"/>
        <end position="274"/>
    </location>
</feature>
<evidence type="ECO:0000313" key="10">
    <source>
        <dbReference type="Proteomes" id="UP001239019"/>
    </source>
</evidence>
<dbReference type="PROSITE" id="PS00337">
    <property type="entry name" value="BETA_LACTAMASE_D"/>
    <property type="match status" value="1"/>
</dbReference>
<dbReference type="Proteomes" id="UP001239019">
    <property type="component" value="Unassembled WGS sequence"/>
</dbReference>
<evidence type="ECO:0000256" key="4">
    <source>
        <dbReference type="ARBA" id="ARBA00022729"/>
    </source>
</evidence>
<accession>A0ABU0WA49</accession>
<dbReference type="EC" id="3.5.2.6" evidence="3 7"/>
<evidence type="ECO:0000256" key="5">
    <source>
        <dbReference type="ARBA" id="ARBA00022801"/>
    </source>
</evidence>
<sequence>MAQQAAVVGQFFHRCAVPKLPQSFALGSSTMKPLLAALIFSIGLSGCSSSWKESTEIEGLFRDAEVTGTFVLLDAATGSFSGYNQSRAKTRFVPASTFKIPNSLIGLSVGAVESVDEVLPYGGQPQVIKAWEKDMGLREAITASNVPVYQELARRIGTESMRKNLASLDFGNNDIGASVDRFWLDGPLEISAIEQTEFLLRLARNQLPISAKLQSAVREIVLLEQGEGWKLYGKTGWENAPEPGIGWWVGWVEKEDSLFTFAMNMDIHQPSDAGKRVQLGMASLKALGVL</sequence>
<dbReference type="NCBIfam" id="NF012161">
    <property type="entry name" value="bla_class_D_main"/>
    <property type="match status" value="1"/>
</dbReference>
<evidence type="ECO:0000256" key="6">
    <source>
        <dbReference type="ARBA" id="ARBA00023251"/>
    </source>
</evidence>
<dbReference type="InterPro" id="IPR001460">
    <property type="entry name" value="PCN-bd_Tpept"/>
</dbReference>
<evidence type="ECO:0000313" key="9">
    <source>
        <dbReference type="EMBL" id="MDQ2070910.1"/>
    </source>
</evidence>
<evidence type="ECO:0000256" key="7">
    <source>
        <dbReference type="RuleBase" id="RU361140"/>
    </source>
</evidence>
<keyword evidence="10" id="KW-1185">Reference proteome</keyword>
<proteinExistence type="inferred from homology"/>